<dbReference type="InterPro" id="IPR029753">
    <property type="entry name" value="D-isomer_DH_CS"/>
</dbReference>
<dbReference type="InParanoid" id="G4TM33"/>
<protein>
    <submittedName>
        <fullName evidence="5">Related to glycerate-and formate-dehydrogenases</fullName>
    </submittedName>
</protein>
<sequence>MTKHTILTLGPIRAYQDELRALEVTHGATVLQLDKPTREEFLEEIASVAKEHKVTILLTTYSPILRNLNKDFVEPLLPSLRLVAGIGSGYEHVDVDFLTAHGVYYSNTPVGVSEPTALTTVMLILQTVRDATQAAANVRSGQWINGLGFTPDVRGLVVGIIGMGRIGKLVRDKVTALGMKVVYSNRKRLPEAEEKGATYLSFDELLQQAQLISIHCPLTPETRHLLSDEQFAKMQDGVFIVNTARGAVIDEAALVRAMQSGKVLRCGLDTFEEEPKVHPWLAESNRAALLPHFSCFTTRIFRDLELEILENIVAFMEKGTPNTPVNQPQ</sequence>
<dbReference type="Proteomes" id="UP000007148">
    <property type="component" value="Unassembled WGS sequence"/>
</dbReference>
<evidence type="ECO:0000259" key="3">
    <source>
        <dbReference type="Pfam" id="PF00389"/>
    </source>
</evidence>
<feature type="domain" description="D-isomer specific 2-hydroxyacid dehydrogenase NAD-binding" evidence="4">
    <location>
        <begin position="121"/>
        <end position="293"/>
    </location>
</feature>
<dbReference type="AlphaFoldDB" id="G4TM33"/>
<keyword evidence="1 2" id="KW-0560">Oxidoreductase</keyword>
<dbReference type="InterPro" id="IPR050223">
    <property type="entry name" value="D-isomer_2-hydroxyacid_DH"/>
</dbReference>
<dbReference type="Gene3D" id="3.40.50.720">
    <property type="entry name" value="NAD(P)-binding Rossmann-like Domain"/>
    <property type="match status" value="2"/>
</dbReference>
<organism evidence="5 6">
    <name type="scientific">Serendipita indica (strain DSM 11827)</name>
    <name type="common">Root endophyte fungus</name>
    <name type="synonym">Piriformospora indica</name>
    <dbReference type="NCBI Taxonomy" id="1109443"/>
    <lineage>
        <taxon>Eukaryota</taxon>
        <taxon>Fungi</taxon>
        <taxon>Dikarya</taxon>
        <taxon>Basidiomycota</taxon>
        <taxon>Agaricomycotina</taxon>
        <taxon>Agaricomycetes</taxon>
        <taxon>Sebacinales</taxon>
        <taxon>Serendipitaceae</taxon>
        <taxon>Serendipita</taxon>
    </lineage>
</organism>
<dbReference type="InterPro" id="IPR036291">
    <property type="entry name" value="NAD(P)-bd_dom_sf"/>
</dbReference>
<dbReference type="InterPro" id="IPR006139">
    <property type="entry name" value="D-isomer_2_OHA_DH_cat_dom"/>
</dbReference>
<dbReference type="SUPFAM" id="SSF52283">
    <property type="entry name" value="Formate/glycerate dehydrogenase catalytic domain-like"/>
    <property type="match status" value="1"/>
</dbReference>
<dbReference type="OMA" id="ERAYWDI"/>
<dbReference type="GO" id="GO:0016618">
    <property type="term" value="F:hydroxypyruvate reductase [NAD(P)H] activity"/>
    <property type="evidence" value="ECO:0007669"/>
    <property type="project" value="TreeGrafter"/>
</dbReference>
<name>G4TM33_SERID</name>
<accession>G4TM33</accession>
<keyword evidence="6" id="KW-1185">Reference proteome</keyword>
<proteinExistence type="inferred from homology"/>
<evidence type="ECO:0000259" key="4">
    <source>
        <dbReference type="Pfam" id="PF02826"/>
    </source>
</evidence>
<dbReference type="STRING" id="1109443.G4TM33"/>
<dbReference type="eggNOG" id="KOG0069">
    <property type="taxonomic scope" value="Eukaryota"/>
</dbReference>
<feature type="domain" description="D-isomer specific 2-hydroxyacid dehydrogenase catalytic" evidence="3">
    <location>
        <begin position="31"/>
        <end position="326"/>
    </location>
</feature>
<dbReference type="PROSITE" id="PS00671">
    <property type="entry name" value="D_2_HYDROXYACID_DH_3"/>
    <property type="match status" value="1"/>
</dbReference>
<dbReference type="GO" id="GO:0005829">
    <property type="term" value="C:cytosol"/>
    <property type="evidence" value="ECO:0007669"/>
    <property type="project" value="TreeGrafter"/>
</dbReference>
<dbReference type="Pfam" id="PF00389">
    <property type="entry name" value="2-Hacid_dh"/>
    <property type="match status" value="1"/>
</dbReference>
<dbReference type="PANTHER" id="PTHR10996">
    <property type="entry name" value="2-HYDROXYACID DEHYDROGENASE-RELATED"/>
    <property type="match status" value="1"/>
</dbReference>
<dbReference type="SUPFAM" id="SSF51735">
    <property type="entry name" value="NAD(P)-binding Rossmann-fold domains"/>
    <property type="match status" value="1"/>
</dbReference>
<dbReference type="CDD" id="cd12168">
    <property type="entry name" value="Mand_dh_like"/>
    <property type="match status" value="1"/>
</dbReference>
<dbReference type="InterPro" id="IPR006140">
    <property type="entry name" value="D-isomer_DH_NAD-bd"/>
</dbReference>
<dbReference type="PANTHER" id="PTHR10996:SF129">
    <property type="entry name" value="2-HYDROXYACID DEHYDROGENASE C1773.17C-RELATED"/>
    <property type="match status" value="1"/>
</dbReference>
<dbReference type="GO" id="GO:0051287">
    <property type="term" value="F:NAD binding"/>
    <property type="evidence" value="ECO:0007669"/>
    <property type="project" value="InterPro"/>
</dbReference>
<evidence type="ECO:0000256" key="2">
    <source>
        <dbReference type="RuleBase" id="RU003719"/>
    </source>
</evidence>
<dbReference type="GO" id="GO:0030267">
    <property type="term" value="F:glyoxylate reductase (NADPH) activity"/>
    <property type="evidence" value="ECO:0007669"/>
    <property type="project" value="TreeGrafter"/>
</dbReference>
<comment type="similarity">
    <text evidence="2">Belongs to the D-isomer specific 2-hydroxyacid dehydrogenase family.</text>
</comment>
<reference evidence="5 6" key="1">
    <citation type="journal article" date="2011" name="PLoS Pathog.">
        <title>Endophytic Life Strategies Decoded by Genome and Transcriptome Analyses of the Mutualistic Root Symbiont Piriformospora indica.</title>
        <authorList>
            <person name="Zuccaro A."/>
            <person name="Lahrmann U."/>
            <person name="Guldener U."/>
            <person name="Langen G."/>
            <person name="Pfiffi S."/>
            <person name="Biedenkopf D."/>
            <person name="Wong P."/>
            <person name="Samans B."/>
            <person name="Grimm C."/>
            <person name="Basiewicz M."/>
            <person name="Murat C."/>
            <person name="Martin F."/>
            <person name="Kogel K.H."/>
        </authorList>
    </citation>
    <scope>NUCLEOTIDE SEQUENCE [LARGE SCALE GENOMIC DNA]</scope>
    <source>
        <strain evidence="5 6">DSM 11827</strain>
    </source>
</reference>
<dbReference type="FunCoup" id="G4TM33">
    <property type="interactions" value="285"/>
</dbReference>
<evidence type="ECO:0000313" key="6">
    <source>
        <dbReference type="Proteomes" id="UP000007148"/>
    </source>
</evidence>
<evidence type="ECO:0000256" key="1">
    <source>
        <dbReference type="ARBA" id="ARBA00023002"/>
    </source>
</evidence>
<dbReference type="Pfam" id="PF02826">
    <property type="entry name" value="2-Hacid_dh_C"/>
    <property type="match status" value="1"/>
</dbReference>
<dbReference type="HOGENOM" id="CLU_019796_1_2_1"/>
<gene>
    <name evidence="5" type="ORF">PIIN_06310</name>
</gene>
<comment type="caution">
    <text evidence="5">The sequence shown here is derived from an EMBL/GenBank/DDBJ whole genome shotgun (WGS) entry which is preliminary data.</text>
</comment>
<dbReference type="EMBL" id="CAFZ01000161">
    <property type="protein sequence ID" value="CCA72376.1"/>
    <property type="molecule type" value="Genomic_DNA"/>
</dbReference>
<dbReference type="OrthoDB" id="298012at2759"/>
<evidence type="ECO:0000313" key="5">
    <source>
        <dbReference type="EMBL" id="CCA72376.1"/>
    </source>
</evidence>